<accession>A0A0S4KUW8</accession>
<dbReference type="SMART" id="SM00448">
    <property type="entry name" value="REC"/>
    <property type="match status" value="1"/>
</dbReference>
<proteinExistence type="predicted"/>
<evidence type="ECO:0000259" key="4">
    <source>
        <dbReference type="PROSITE" id="PS50110"/>
    </source>
</evidence>
<dbReference type="Proteomes" id="UP000066284">
    <property type="component" value="Chromosome 1"/>
</dbReference>
<reference evidence="6" key="1">
    <citation type="submission" date="2015-09" db="EMBL/GenBank/DDBJ databases">
        <authorList>
            <person name="Daims H."/>
        </authorList>
    </citation>
    <scope>NUCLEOTIDE SEQUENCE [LARGE SCALE GENOMIC DNA]</scope>
</reference>
<protein>
    <submittedName>
        <fullName evidence="5">Response regulator</fullName>
    </submittedName>
</protein>
<feature type="modified residue" description="4-aspartylphosphate" evidence="2">
    <location>
        <position position="58"/>
    </location>
</feature>
<dbReference type="OrthoDB" id="9790791at2"/>
<dbReference type="InterPro" id="IPR050595">
    <property type="entry name" value="Bact_response_regulator"/>
</dbReference>
<dbReference type="InterPro" id="IPR011006">
    <property type="entry name" value="CheY-like_superfamily"/>
</dbReference>
<dbReference type="InterPro" id="IPR001789">
    <property type="entry name" value="Sig_transdc_resp-reg_receiver"/>
</dbReference>
<dbReference type="KEGG" id="nio:NITINOP_3232"/>
<dbReference type="PROSITE" id="PS50110">
    <property type="entry name" value="RESPONSE_REGULATORY"/>
    <property type="match status" value="1"/>
</dbReference>
<dbReference type="PANTHER" id="PTHR44591:SF3">
    <property type="entry name" value="RESPONSE REGULATORY DOMAIN-CONTAINING PROTEIN"/>
    <property type="match status" value="1"/>
</dbReference>
<keyword evidence="3" id="KW-0175">Coiled coil</keyword>
<dbReference type="STRING" id="1715989.NITINOP_3232"/>
<dbReference type="GO" id="GO:0000160">
    <property type="term" value="P:phosphorelay signal transduction system"/>
    <property type="evidence" value="ECO:0007669"/>
    <property type="project" value="InterPro"/>
</dbReference>
<dbReference type="SUPFAM" id="SSF52172">
    <property type="entry name" value="CheY-like"/>
    <property type="match status" value="1"/>
</dbReference>
<dbReference type="PANTHER" id="PTHR44591">
    <property type="entry name" value="STRESS RESPONSE REGULATOR PROTEIN 1"/>
    <property type="match status" value="1"/>
</dbReference>
<evidence type="ECO:0000313" key="6">
    <source>
        <dbReference type="Proteomes" id="UP000066284"/>
    </source>
</evidence>
<evidence type="ECO:0000256" key="2">
    <source>
        <dbReference type="PROSITE-ProRule" id="PRU00169"/>
    </source>
</evidence>
<evidence type="ECO:0000256" key="3">
    <source>
        <dbReference type="SAM" id="Coils"/>
    </source>
</evidence>
<keyword evidence="1 2" id="KW-0597">Phosphoprotein</keyword>
<dbReference type="Gene3D" id="3.40.50.2300">
    <property type="match status" value="1"/>
</dbReference>
<dbReference type="EMBL" id="LN885086">
    <property type="protein sequence ID" value="CUQ68204.1"/>
    <property type="molecule type" value="Genomic_DNA"/>
</dbReference>
<name>A0A0S4KUW8_9BACT</name>
<evidence type="ECO:0000313" key="5">
    <source>
        <dbReference type="EMBL" id="CUQ68204.1"/>
    </source>
</evidence>
<dbReference type="RefSeq" id="WP_062487329.1">
    <property type="nucleotide sequence ID" value="NZ_LN885086.1"/>
</dbReference>
<dbReference type="Pfam" id="PF00072">
    <property type="entry name" value="Response_reg"/>
    <property type="match status" value="1"/>
</dbReference>
<evidence type="ECO:0000256" key="1">
    <source>
        <dbReference type="ARBA" id="ARBA00022553"/>
    </source>
</evidence>
<gene>
    <name evidence="5" type="ORF">NITINOP_3232</name>
</gene>
<sequence length="212" mass="23618">MAILIVDDSADQQLLLRSILTNAGHSDVITAESAQTAFSALPLDAGQDRSSIDLILMDILMPNLNGIDACRLIKQRDHLRDIPIIMVTAKNNPDDLSEAFSAGAMDYISKPVNGVELLARVTSALTLKREMDCRKEREAELRRSNEELQRALKEVKVLRGLIPICASCKNIRTDDGLWTRIEEYLSEHSEVQFSHGLCQPCIKKLYPGVCQD</sequence>
<feature type="domain" description="Response regulatory" evidence="4">
    <location>
        <begin position="2"/>
        <end position="125"/>
    </location>
</feature>
<keyword evidence="6" id="KW-1185">Reference proteome</keyword>
<feature type="coiled-coil region" evidence="3">
    <location>
        <begin position="131"/>
        <end position="161"/>
    </location>
</feature>
<dbReference type="AlphaFoldDB" id="A0A0S4KUW8"/>
<organism evidence="5 6">
    <name type="scientific">Candidatus Nitrospira inopinata</name>
    <dbReference type="NCBI Taxonomy" id="1715989"/>
    <lineage>
        <taxon>Bacteria</taxon>
        <taxon>Pseudomonadati</taxon>
        <taxon>Nitrospirota</taxon>
        <taxon>Nitrospiria</taxon>
        <taxon>Nitrospirales</taxon>
        <taxon>Nitrospiraceae</taxon>
        <taxon>Nitrospira</taxon>
    </lineage>
</organism>